<dbReference type="NCBIfam" id="TIGR01216">
    <property type="entry name" value="ATP_synt_epsi"/>
    <property type="match status" value="1"/>
</dbReference>
<accession>I0ICI2</accession>
<keyword evidence="5 9" id="KW-0406">Ion transport</keyword>
<dbReference type="Gene3D" id="2.60.15.10">
    <property type="entry name" value="F0F1 ATP synthase delta/epsilon subunit, N-terminal"/>
    <property type="match status" value="1"/>
</dbReference>
<comment type="similarity">
    <text evidence="3 9">Belongs to the ATPase epsilon chain family.</text>
</comment>
<dbReference type="GO" id="GO:0045259">
    <property type="term" value="C:proton-transporting ATP synthase complex"/>
    <property type="evidence" value="ECO:0007669"/>
    <property type="project" value="UniProtKB-KW"/>
</dbReference>
<evidence type="ECO:0000259" key="10">
    <source>
        <dbReference type="Pfam" id="PF02823"/>
    </source>
</evidence>
<proteinExistence type="inferred from homology"/>
<dbReference type="InterPro" id="IPR020546">
    <property type="entry name" value="ATP_synth_F1_dsu/esu_N"/>
</dbReference>
<sequence length="90" mass="9597">MADTLHCTITTPEAQVFDAAVASVTLPSHDGRIGVLKSHAPMMVELGEGELSIEPTDRHEARTRYAIQGGFAQIKSNQLVVLTAAAEPRA</sequence>
<dbReference type="PANTHER" id="PTHR13822:SF10">
    <property type="entry name" value="ATP SYNTHASE EPSILON CHAIN, CHLOROPLASTIC"/>
    <property type="match status" value="1"/>
</dbReference>
<keyword evidence="6" id="KW-0472">Membrane</keyword>
<dbReference type="InterPro" id="IPR001469">
    <property type="entry name" value="ATP_synth_F1_dsu/esu"/>
</dbReference>
<dbReference type="EMBL" id="AP012338">
    <property type="protein sequence ID" value="BAM02970.1"/>
    <property type="molecule type" value="Genomic_DNA"/>
</dbReference>
<dbReference type="KEGG" id="phm:PSMK_08110"/>
<evidence type="ECO:0000256" key="6">
    <source>
        <dbReference type="ARBA" id="ARBA00023136"/>
    </source>
</evidence>
<evidence type="ECO:0000256" key="2">
    <source>
        <dbReference type="ARBA" id="ARBA00004184"/>
    </source>
</evidence>
<comment type="function">
    <text evidence="1">Produces ATP from ADP in the presence of a proton gradient across the membrane.</text>
</comment>
<dbReference type="eggNOG" id="COG0355">
    <property type="taxonomic scope" value="Bacteria"/>
</dbReference>
<protein>
    <submittedName>
        <fullName evidence="11">Putative ATP synthase subunit epsilon</fullName>
        <ecNumber evidence="11">3.6.3.14</ecNumber>
    </submittedName>
</protein>
<dbReference type="GO" id="GO:0016787">
    <property type="term" value="F:hydrolase activity"/>
    <property type="evidence" value="ECO:0007669"/>
    <property type="project" value="UniProtKB-KW"/>
</dbReference>
<evidence type="ECO:0000256" key="9">
    <source>
        <dbReference type="RuleBase" id="RU003656"/>
    </source>
</evidence>
<dbReference type="Pfam" id="PF02823">
    <property type="entry name" value="ATP-synt_DE_N"/>
    <property type="match status" value="1"/>
</dbReference>
<evidence type="ECO:0000313" key="12">
    <source>
        <dbReference type="Proteomes" id="UP000007881"/>
    </source>
</evidence>
<comment type="subcellular location">
    <subcellularLocation>
        <location evidence="2">Endomembrane system</location>
        <topology evidence="2">Peripheral membrane protein</topology>
    </subcellularLocation>
</comment>
<reference evidence="11 12" key="1">
    <citation type="submission" date="2012-02" db="EMBL/GenBank/DDBJ databases">
        <title>Complete genome sequence of Phycisphaera mikurensis NBRC 102666.</title>
        <authorList>
            <person name="Ankai A."/>
            <person name="Hosoyama A."/>
            <person name="Terui Y."/>
            <person name="Sekine M."/>
            <person name="Fukai R."/>
            <person name="Kato Y."/>
            <person name="Nakamura S."/>
            <person name="Yamada-Narita S."/>
            <person name="Kawakoshi A."/>
            <person name="Fukunaga Y."/>
            <person name="Yamazaki S."/>
            <person name="Fujita N."/>
        </authorList>
    </citation>
    <scope>NUCLEOTIDE SEQUENCE [LARGE SCALE GENOMIC DNA]</scope>
    <source>
        <strain evidence="12">NBRC 102666 / KCTC 22515 / FYK2301M01</strain>
    </source>
</reference>
<keyword evidence="8 9" id="KW-0066">ATP synthesis</keyword>
<dbReference type="OrthoDB" id="277064at2"/>
<dbReference type="Proteomes" id="UP000007881">
    <property type="component" value="Chromosome"/>
</dbReference>
<dbReference type="EC" id="3.6.3.14" evidence="11"/>
<keyword evidence="4 9" id="KW-0813">Transport</keyword>
<dbReference type="STRING" id="1142394.PSMK_08110"/>
<keyword evidence="7 9" id="KW-0139">CF(1)</keyword>
<organism evidence="11 12">
    <name type="scientific">Phycisphaera mikurensis (strain NBRC 102666 / KCTC 22515 / FYK2301M01)</name>
    <dbReference type="NCBI Taxonomy" id="1142394"/>
    <lineage>
        <taxon>Bacteria</taxon>
        <taxon>Pseudomonadati</taxon>
        <taxon>Planctomycetota</taxon>
        <taxon>Phycisphaerae</taxon>
        <taxon>Phycisphaerales</taxon>
        <taxon>Phycisphaeraceae</taxon>
        <taxon>Phycisphaera</taxon>
    </lineage>
</organism>
<dbReference type="RefSeq" id="WP_014436190.1">
    <property type="nucleotide sequence ID" value="NC_017080.1"/>
</dbReference>
<evidence type="ECO:0000256" key="1">
    <source>
        <dbReference type="ARBA" id="ARBA00003543"/>
    </source>
</evidence>
<comment type="subunit">
    <text evidence="9">F-type ATPases have 2 components, CF(1) - the catalytic core - and CF(0) - the membrane proton channel. CF(1) has five subunits: alpha(3), beta(3), gamma(1), delta(1), epsilon(1). CF(0) has three main subunits: a, b and c.</text>
</comment>
<evidence type="ECO:0000256" key="8">
    <source>
        <dbReference type="ARBA" id="ARBA00023310"/>
    </source>
</evidence>
<dbReference type="SUPFAM" id="SSF51344">
    <property type="entry name" value="Epsilon subunit of F1F0-ATP synthase N-terminal domain"/>
    <property type="match status" value="1"/>
</dbReference>
<evidence type="ECO:0000256" key="7">
    <source>
        <dbReference type="ARBA" id="ARBA00023196"/>
    </source>
</evidence>
<dbReference type="InterPro" id="IPR036771">
    <property type="entry name" value="ATPsynth_dsu/esu_N"/>
</dbReference>
<dbReference type="HOGENOM" id="CLU_084338_4_1_0"/>
<gene>
    <name evidence="11" type="primary">atpC</name>
    <name evidence="11" type="ordered locus">PSMK_08110</name>
</gene>
<evidence type="ECO:0000256" key="3">
    <source>
        <dbReference type="ARBA" id="ARBA00005712"/>
    </source>
</evidence>
<dbReference type="AlphaFoldDB" id="I0ICI2"/>
<dbReference type="CDD" id="cd12152">
    <property type="entry name" value="F1-ATPase_delta"/>
    <property type="match status" value="1"/>
</dbReference>
<name>I0ICI2_PHYMF</name>
<dbReference type="PANTHER" id="PTHR13822">
    <property type="entry name" value="ATP SYNTHASE DELTA/EPSILON CHAIN"/>
    <property type="match status" value="1"/>
</dbReference>
<evidence type="ECO:0000313" key="11">
    <source>
        <dbReference type="EMBL" id="BAM02970.1"/>
    </source>
</evidence>
<evidence type="ECO:0000256" key="4">
    <source>
        <dbReference type="ARBA" id="ARBA00022448"/>
    </source>
</evidence>
<dbReference type="GO" id="GO:0046933">
    <property type="term" value="F:proton-transporting ATP synthase activity, rotational mechanism"/>
    <property type="evidence" value="ECO:0007669"/>
    <property type="project" value="InterPro"/>
</dbReference>
<evidence type="ECO:0000256" key="5">
    <source>
        <dbReference type="ARBA" id="ARBA00023065"/>
    </source>
</evidence>
<keyword evidence="12" id="KW-1185">Reference proteome</keyword>
<dbReference type="GO" id="GO:0012505">
    <property type="term" value="C:endomembrane system"/>
    <property type="evidence" value="ECO:0007669"/>
    <property type="project" value="UniProtKB-SubCell"/>
</dbReference>
<feature type="domain" description="ATP synthase F1 complex delta/epsilon subunit N-terminal" evidence="10">
    <location>
        <begin position="5"/>
        <end position="86"/>
    </location>
</feature>
<keyword evidence="11" id="KW-0378">Hydrolase</keyword>